<gene>
    <name evidence="2" type="ORF">C9E81_03465</name>
</gene>
<protein>
    <submittedName>
        <fullName evidence="2">Class II aldolase</fullName>
    </submittedName>
</protein>
<keyword evidence="3" id="KW-1185">Reference proteome</keyword>
<dbReference type="RefSeq" id="WP_122110890.1">
    <property type="nucleotide sequence ID" value="NZ_QOKZ01000001.1"/>
</dbReference>
<dbReference type="Pfam" id="PF00596">
    <property type="entry name" value="Aldolase_II"/>
    <property type="match status" value="1"/>
</dbReference>
<dbReference type="Gene3D" id="3.40.225.10">
    <property type="entry name" value="Class II aldolase/adducin N-terminal domain"/>
    <property type="match status" value="1"/>
</dbReference>
<evidence type="ECO:0000259" key="1">
    <source>
        <dbReference type="SMART" id="SM01007"/>
    </source>
</evidence>
<dbReference type="InterPro" id="IPR001303">
    <property type="entry name" value="Aldolase_II/adducin_N"/>
</dbReference>
<feature type="domain" description="Class II aldolase/adducin N-terminal" evidence="1">
    <location>
        <begin position="11"/>
        <end position="200"/>
    </location>
</feature>
<dbReference type="SMART" id="SM01007">
    <property type="entry name" value="Aldolase_II"/>
    <property type="match status" value="1"/>
</dbReference>
<dbReference type="Proteomes" id="UP000273516">
    <property type="component" value="Unassembled WGS sequence"/>
</dbReference>
<evidence type="ECO:0000313" key="3">
    <source>
        <dbReference type="Proteomes" id="UP000273516"/>
    </source>
</evidence>
<accession>A0A3M0N258</accession>
<dbReference type="SUPFAM" id="SSF53639">
    <property type="entry name" value="AraD/HMP-PK domain-like"/>
    <property type="match status" value="1"/>
</dbReference>
<dbReference type="AlphaFoldDB" id="A0A3M0N258"/>
<dbReference type="InterPro" id="IPR036409">
    <property type="entry name" value="Aldolase_II/adducin_N_sf"/>
</dbReference>
<proteinExistence type="predicted"/>
<comment type="caution">
    <text evidence="2">The sequence shown here is derived from an EMBL/GenBank/DDBJ whole genome shotgun (WGS) entry which is preliminary data.</text>
</comment>
<evidence type="ECO:0000313" key="2">
    <source>
        <dbReference type="EMBL" id="RMC37807.1"/>
    </source>
</evidence>
<dbReference type="OrthoDB" id="9814830at2"/>
<reference evidence="2 3" key="1">
    <citation type="submission" date="2018-07" db="EMBL/GenBank/DDBJ databases">
        <authorList>
            <person name="Zhang Y."/>
            <person name="Wang L."/>
            <person name="Ma S."/>
        </authorList>
    </citation>
    <scope>NUCLEOTIDE SEQUENCE [LARGE SCALE GENOMIC DNA]</scope>
    <source>
        <strain evidence="2 3">4-2</strain>
    </source>
</reference>
<dbReference type="EMBL" id="QOKZ01000001">
    <property type="protein sequence ID" value="RMC37807.1"/>
    <property type="molecule type" value="Genomic_DNA"/>
</dbReference>
<organism evidence="2 3">
    <name type="scientific">Paracoccus alkanivorans</name>
    <dbReference type="NCBI Taxonomy" id="2116655"/>
    <lineage>
        <taxon>Bacteria</taxon>
        <taxon>Pseudomonadati</taxon>
        <taxon>Pseudomonadota</taxon>
        <taxon>Alphaproteobacteria</taxon>
        <taxon>Rhodobacterales</taxon>
        <taxon>Paracoccaceae</taxon>
        <taxon>Paracoccus</taxon>
    </lineage>
</organism>
<name>A0A3M0N258_9RHOB</name>
<sequence>MAYPDGAGWRDFLICSERIGRDISLVQAAGGNSSIKTDGRMWIKASGTWLAEAVARPIMVPVDLRAMRARVMAGDLDEGEIAGMTGSVPGMEGMRASVETPFHALMDAPCVLHVHCVATLAHAISAEAESRLATRLLGLDWLWQPYIKPGVPLTNALREAGAAGSRVVVLGSHGLIVAGRTPFAAEARLREIRKRLQISVIGTSTGFRPLDISLAGTGYGPANIGRAHALARDEALIAIAGECAIAPDFVVFFGPRIPVLSPGPDLPAALTALARQPVPLNAAVIVEGHGVLIRDTAMRGTVELLRGYHLVLEQFLAAGGGERRVFSNAEIDELLGWDAEKYRQKLNRGGGDGAV</sequence>